<gene>
    <name evidence="1" type="ORF">LCGC14_1118320</name>
</gene>
<sequence length="88" mass="10070">LQQGVGMTCKTCILYDCFVELLDVLDCEYLITKLPVCNCDHHEPQAIAQHEIANVAYFWDCPIHGKRTEKGLQEMIEGEGFYGDQLLY</sequence>
<accession>A0A0F9MSN3</accession>
<proteinExistence type="predicted"/>
<dbReference type="AlphaFoldDB" id="A0A0F9MSN3"/>
<reference evidence="1" key="1">
    <citation type="journal article" date="2015" name="Nature">
        <title>Complex archaea that bridge the gap between prokaryotes and eukaryotes.</title>
        <authorList>
            <person name="Spang A."/>
            <person name="Saw J.H."/>
            <person name="Jorgensen S.L."/>
            <person name="Zaremba-Niedzwiedzka K."/>
            <person name="Martijn J."/>
            <person name="Lind A.E."/>
            <person name="van Eijk R."/>
            <person name="Schleper C."/>
            <person name="Guy L."/>
            <person name="Ettema T.J."/>
        </authorList>
    </citation>
    <scope>NUCLEOTIDE SEQUENCE</scope>
</reference>
<feature type="non-terminal residue" evidence="1">
    <location>
        <position position="1"/>
    </location>
</feature>
<comment type="caution">
    <text evidence="1">The sequence shown here is derived from an EMBL/GenBank/DDBJ whole genome shotgun (WGS) entry which is preliminary data.</text>
</comment>
<evidence type="ECO:0000313" key="1">
    <source>
        <dbReference type="EMBL" id="KKN02387.1"/>
    </source>
</evidence>
<protein>
    <submittedName>
        <fullName evidence="1">Uncharacterized protein</fullName>
    </submittedName>
</protein>
<name>A0A0F9MSN3_9ZZZZ</name>
<organism evidence="1">
    <name type="scientific">marine sediment metagenome</name>
    <dbReference type="NCBI Taxonomy" id="412755"/>
    <lineage>
        <taxon>unclassified sequences</taxon>
        <taxon>metagenomes</taxon>
        <taxon>ecological metagenomes</taxon>
    </lineage>
</organism>
<dbReference type="EMBL" id="LAZR01005155">
    <property type="protein sequence ID" value="KKN02387.1"/>
    <property type="molecule type" value="Genomic_DNA"/>
</dbReference>